<dbReference type="EC" id="1.4.3.4" evidence="3"/>
<comment type="subcellular location">
    <subcellularLocation>
        <location evidence="1">Mitochondrion outer membrane</location>
        <topology evidence="1">Single-pass type IV membrane protein</topology>
        <orientation evidence="1">Cytoplasmic side</orientation>
    </subcellularLocation>
</comment>
<feature type="domain" description="Amine oxidase" evidence="6">
    <location>
        <begin position="106"/>
        <end position="415"/>
    </location>
</feature>
<dbReference type="InterPro" id="IPR002937">
    <property type="entry name" value="Amino_oxidase"/>
</dbReference>
<dbReference type="PANTHER" id="PTHR43563:SF1">
    <property type="entry name" value="AMINE OXIDASE [FLAVIN-CONTAINING] B"/>
    <property type="match status" value="1"/>
</dbReference>
<feature type="transmembrane region" description="Helical" evidence="5">
    <location>
        <begin position="456"/>
        <end position="477"/>
    </location>
</feature>
<evidence type="ECO:0000256" key="1">
    <source>
        <dbReference type="ARBA" id="ARBA00004362"/>
    </source>
</evidence>
<keyword evidence="5" id="KW-1133">Transmembrane helix</keyword>
<dbReference type="OrthoDB" id="7777654at2759"/>
<dbReference type="GO" id="GO:0097621">
    <property type="term" value="F:monoamine oxidase activity"/>
    <property type="evidence" value="ECO:0007669"/>
    <property type="project" value="UniProtKB-EC"/>
</dbReference>
<evidence type="ECO:0000313" key="8">
    <source>
        <dbReference type="RefSeq" id="XP_030376416.1"/>
    </source>
</evidence>
<organism evidence="7 8">
    <name type="scientific">Drosophila lebanonensis</name>
    <name type="common">Fruit fly</name>
    <name type="synonym">Scaptodrosophila lebanonensis</name>
    <dbReference type="NCBI Taxonomy" id="7225"/>
    <lineage>
        <taxon>Eukaryota</taxon>
        <taxon>Metazoa</taxon>
        <taxon>Ecdysozoa</taxon>
        <taxon>Arthropoda</taxon>
        <taxon>Hexapoda</taxon>
        <taxon>Insecta</taxon>
        <taxon>Pterygota</taxon>
        <taxon>Neoptera</taxon>
        <taxon>Endopterygota</taxon>
        <taxon>Diptera</taxon>
        <taxon>Brachycera</taxon>
        <taxon>Muscomorpha</taxon>
        <taxon>Ephydroidea</taxon>
        <taxon>Drosophilidae</taxon>
        <taxon>Scaptodrosophila</taxon>
    </lineage>
</organism>
<dbReference type="GO" id="GO:0005741">
    <property type="term" value="C:mitochondrial outer membrane"/>
    <property type="evidence" value="ECO:0007669"/>
    <property type="project" value="UniProtKB-SubCell"/>
</dbReference>
<evidence type="ECO:0000256" key="2">
    <source>
        <dbReference type="ARBA" id="ARBA00005995"/>
    </source>
</evidence>
<dbReference type="Pfam" id="PF01593">
    <property type="entry name" value="Amino_oxidase"/>
    <property type="match status" value="1"/>
</dbReference>
<keyword evidence="5" id="KW-0472">Membrane</keyword>
<keyword evidence="7" id="KW-1185">Reference proteome</keyword>
<evidence type="ECO:0000259" key="6">
    <source>
        <dbReference type="Pfam" id="PF01593"/>
    </source>
</evidence>
<reference evidence="8" key="1">
    <citation type="submission" date="2025-08" db="UniProtKB">
        <authorList>
            <consortium name="RefSeq"/>
        </authorList>
    </citation>
    <scope>IDENTIFICATION</scope>
    <source>
        <strain evidence="8">11010-0011.00</strain>
        <tissue evidence="8">Whole body</tissue>
    </source>
</reference>
<sequence length="481" mass="54561">MEDFSKMNLPFGTQSPDFDVLIVGAGLSGLTSAVKILSKEQSLNIIILDENSVPGGLLSVDGSRFVNTEQQRLITFLNLFHVAPHQRLSNISRLKRCWDLDRGLTSVPAKIELTRYIDMLDLRMKKFQSARYKLRKRASTMEHHICGSLFFNKSRRFMLNVVELVCGVDASEVNYDEFMCVCSSCGGLRMIIDLYINFPGNMFEISSKKLVSAILEKLKNIGIYTNRKVTDVEHFKNYVLVTDSSGNRYTAEAVIMAIPWNNVEQINFMPAMPERFRAEPRVAVKSKRVITQFSVSYSKSFWDLLGYSGHFLCSSPFIVGHENRPATFSGYMLHAPAQDGDVRRVVLQQLAKHFGKEMLEPIDYNENSFGLSVTLHKPQIRPWNRIIWSSSSAVGTYYRNLMGGAVDSGLRAAVNALFVVRPQVVGWKDLLDMQEKDLYKSETPSRVKGLLSRLNLYNVTFYSVFVLGLIFLLNLGYQRSS</sequence>
<dbReference type="CTD" id="42892"/>
<comment type="similarity">
    <text evidence="2">Belongs to the flavin monoamine oxidase family.</text>
</comment>
<dbReference type="AlphaFoldDB" id="A0A6J2TIA7"/>
<dbReference type="InterPro" id="IPR036188">
    <property type="entry name" value="FAD/NAD-bd_sf"/>
</dbReference>
<dbReference type="SUPFAM" id="SSF51905">
    <property type="entry name" value="FAD/NAD(P)-binding domain"/>
    <property type="match status" value="1"/>
</dbReference>
<comment type="catalytic activity">
    <reaction evidence="4">
        <text>a secondary aliphatic amine + O2 + H2O = a primary amine + an aldehyde + H2O2</text>
        <dbReference type="Rhea" id="RHEA:26414"/>
        <dbReference type="ChEBI" id="CHEBI:15377"/>
        <dbReference type="ChEBI" id="CHEBI:15379"/>
        <dbReference type="ChEBI" id="CHEBI:16240"/>
        <dbReference type="ChEBI" id="CHEBI:17478"/>
        <dbReference type="ChEBI" id="CHEBI:58855"/>
        <dbReference type="ChEBI" id="CHEBI:65296"/>
        <dbReference type="EC" id="1.4.3.4"/>
    </reaction>
</comment>
<accession>A0A6J2TIA7</accession>
<dbReference type="PANTHER" id="PTHR43563">
    <property type="entry name" value="AMINE OXIDASE"/>
    <property type="match status" value="1"/>
</dbReference>
<dbReference type="GeneID" id="115625497"/>
<proteinExistence type="inferred from homology"/>
<dbReference type="Proteomes" id="UP000504634">
    <property type="component" value="Unplaced"/>
</dbReference>
<protein>
    <recommendedName>
        <fullName evidence="3">monoamine oxidase</fullName>
        <ecNumber evidence="3">1.4.3.4</ecNumber>
    </recommendedName>
</protein>
<gene>
    <name evidence="8" type="primary">LOC115625497</name>
</gene>
<dbReference type="RefSeq" id="XP_030376416.1">
    <property type="nucleotide sequence ID" value="XM_030520556.1"/>
</dbReference>
<evidence type="ECO:0000256" key="5">
    <source>
        <dbReference type="SAM" id="Phobius"/>
    </source>
</evidence>
<evidence type="ECO:0000313" key="7">
    <source>
        <dbReference type="Proteomes" id="UP000504634"/>
    </source>
</evidence>
<dbReference type="InterPro" id="IPR050703">
    <property type="entry name" value="Flavin_MAO"/>
</dbReference>
<evidence type="ECO:0000256" key="4">
    <source>
        <dbReference type="ARBA" id="ARBA00048448"/>
    </source>
</evidence>
<dbReference type="SUPFAM" id="SSF54373">
    <property type="entry name" value="FAD-linked reductases, C-terminal domain"/>
    <property type="match status" value="1"/>
</dbReference>
<evidence type="ECO:0000256" key="3">
    <source>
        <dbReference type="ARBA" id="ARBA00012804"/>
    </source>
</evidence>
<name>A0A6J2TIA7_DROLE</name>
<keyword evidence="5" id="KW-0812">Transmembrane</keyword>
<dbReference type="Gene3D" id="3.50.50.60">
    <property type="entry name" value="FAD/NAD(P)-binding domain"/>
    <property type="match status" value="1"/>
</dbReference>